<feature type="compositionally biased region" description="Low complexity" evidence="2">
    <location>
        <begin position="1876"/>
        <end position="1888"/>
    </location>
</feature>
<feature type="compositionally biased region" description="Low complexity" evidence="2">
    <location>
        <begin position="930"/>
        <end position="949"/>
    </location>
</feature>
<dbReference type="Gene3D" id="1.25.10.10">
    <property type="entry name" value="Leucine-rich Repeat Variant"/>
    <property type="match status" value="1"/>
</dbReference>
<evidence type="ECO:0000256" key="1">
    <source>
        <dbReference type="ARBA" id="ARBA00022737"/>
    </source>
</evidence>
<feature type="compositionally biased region" description="Gly residues" evidence="2">
    <location>
        <begin position="950"/>
        <end position="971"/>
    </location>
</feature>
<feature type="transmembrane region" description="Helical" evidence="3">
    <location>
        <begin position="56"/>
        <end position="76"/>
    </location>
</feature>
<dbReference type="OrthoDB" id="1470350at2759"/>
<comment type="caution">
    <text evidence="5">The sequence shown here is derived from an EMBL/GenBank/DDBJ whole genome shotgun (WGS) entry which is preliminary data.</text>
</comment>
<feature type="domain" description="Fatty acid desaturase" evidence="4">
    <location>
        <begin position="82"/>
        <end position="299"/>
    </location>
</feature>
<evidence type="ECO:0000313" key="6">
    <source>
        <dbReference type="Proteomes" id="UP000236333"/>
    </source>
</evidence>
<feature type="region of interest" description="Disordered" evidence="2">
    <location>
        <begin position="930"/>
        <end position="1009"/>
    </location>
</feature>
<dbReference type="InterPro" id="IPR005804">
    <property type="entry name" value="FA_desaturase_dom"/>
</dbReference>
<feature type="compositionally biased region" description="Low complexity" evidence="2">
    <location>
        <begin position="1849"/>
        <end position="1868"/>
    </location>
</feature>
<feature type="region of interest" description="Disordered" evidence="2">
    <location>
        <begin position="656"/>
        <end position="677"/>
    </location>
</feature>
<keyword evidence="3" id="KW-0472">Membrane</keyword>
<dbReference type="InterPro" id="IPR001313">
    <property type="entry name" value="Pumilio_RNA-bd_rpt"/>
</dbReference>
<feature type="transmembrane region" description="Helical" evidence="3">
    <location>
        <begin position="83"/>
        <end position="102"/>
    </location>
</feature>
<name>A0A2J7ZTK3_9CHLO</name>
<feature type="compositionally biased region" description="Low complexity" evidence="2">
    <location>
        <begin position="972"/>
        <end position="992"/>
    </location>
</feature>
<feature type="compositionally biased region" description="Low complexity" evidence="2">
    <location>
        <begin position="662"/>
        <end position="677"/>
    </location>
</feature>
<keyword evidence="6" id="KW-1185">Reference proteome</keyword>
<evidence type="ECO:0000256" key="2">
    <source>
        <dbReference type="SAM" id="MobiDB-lite"/>
    </source>
</evidence>
<dbReference type="SUPFAM" id="SSF48371">
    <property type="entry name" value="ARM repeat"/>
    <property type="match status" value="1"/>
</dbReference>
<dbReference type="Pfam" id="PF00806">
    <property type="entry name" value="PUF"/>
    <property type="match status" value="2"/>
</dbReference>
<feature type="compositionally biased region" description="Basic and acidic residues" evidence="2">
    <location>
        <begin position="1889"/>
        <end position="1898"/>
    </location>
</feature>
<dbReference type="GO" id="GO:0003723">
    <property type="term" value="F:RNA binding"/>
    <property type="evidence" value="ECO:0007669"/>
    <property type="project" value="InterPro"/>
</dbReference>
<feature type="region of interest" description="Disordered" evidence="2">
    <location>
        <begin position="1849"/>
        <end position="1898"/>
    </location>
</feature>
<organism evidence="5 6">
    <name type="scientific">Tetrabaena socialis</name>
    <dbReference type="NCBI Taxonomy" id="47790"/>
    <lineage>
        <taxon>Eukaryota</taxon>
        <taxon>Viridiplantae</taxon>
        <taxon>Chlorophyta</taxon>
        <taxon>core chlorophytes</taxon>
        <taxon>Chlorophyceae</taxon>
        <taxon>CS clade</taxon>
        <taxon>Chlamydomonadales</taxon>
        <taxon>Tetrabaenaceae</taxon>
        <taxon>Tetrabaena</taxon>
    </lineage>
</organism>
<evidence type="ECO:0000313" key="5">
    <source>
        <dbReference type="EMBL" id="PNH03607.1"/>
    </source>
</evidence>
<keyword evidence="1" id="KW-0677">Repeat</keyword>
<dbReference type="Proteomes" id="UP000236333">
    <property type="component" value="Unassembled WGS sequence"/>
</dbReference>
<keyword evidence="3" id="KW-0812">Transmembrane</keyword>
<feature type="transmembrane region" description="Helical" evidence="3">
    <location>
        <begin position="201"/>
        <end position="220"/>
    </location>
</feature>
<gene>
    <name evidence="5" type="ORF">TSOC_010321</name>
</gene>
<reference evidence="5 6" key="1">
    <citation type="journal article" date="2017" name="Mol. Biol. Evol.">
        <title>The 4-celled Tetrabaena socialis nuclear genome reveals the essential components for genetic control of cell number at the origin of multicellularity in the volvocine lineage.</title>
        <authorList>
            <person name="Featherston J."/>
            <person name="Arakaki Y."/>
            <person name="Hanschen E.R."/>
            <person name="Ferris P.J."/>
            <person name="Michod R.E."/>
            <person name="Olson B.J.S.C."/>
            <person name="Nozaki H."/>
            <person name="Durand P.M."/>
        </authorList>
    </citation>
    <scope>NUCLEOTIDE SEQUENCE [LARGE SCALE GENOMIC DNA]</scope>
    <source>
        <strain evidence="5 6">NIES-571</strain>
    </source>
</reference>
<dbReference type="InterPro" id="IPR011989">
    <property type="entry name" value="ARM-like"/>
</dbReference>
<dbReference type="EMBL" id="PGGS01000484">
    <property type="protein sequence ID" value="PNH03607.1"/>
    <property type="molecule type" value="Genomic_DNA"/>
</dbReference>
<keyword evidence="3" id="KW-1133">Transmembrane helix</keyword>
<feature type="transmembrane region" description="Helical" evidence="3">
    <location>
        <begin position="122"/>
        <end position="141"/>
    </location>
</feature>
<evidence type="ECO:0000256" key="3">
    <source>
        <dbReference type="SAM" id="Phobius"/>
    </source>
</evidence>
<dbReference type="GO" id="GO:0006629">
    <property type="term" value="P:lipid metabolic process"/>
    <property type="evidence" value="ECO:0007669"/>
    <property type="project" value="InterPro"/>
</dbReference>
<accession>A0A2J7ZTK3</accession>
<dbReference type="PANTHER" id="PTHR36459:SF1">
    <property type="entry name" value="FATTY ACID DESATURASE DOMAIN-CONTAINING PROTEIN-RELATED"/>
    <property type="match status" value="1"/>
</dbReference>
<protein>
    <submittedName>
        <fullName evidence="5">Pumilio 3</fullName>
    </submittedName>
</protein>
<evidence type="ECO:0000259" key="4">
    <source>
        <dbReference type="Pfam" id="PF00487"/>
    </source>
</evidence>
<sequence length="2181" mass="230539">MAPTCSPQGDPATSGRDAAFWARQDMRSPRCEYLFRIPAALARPLCALLHDPRDEPILHLLCNQLLLVVPAVVLLFSVRANHWLGALYLALNYALFLQRFMLTLHVTEHRQLFKREYGALNLIIPYLLCNLYGVPSGFYRLHHVVMHHVEDNASPGDLTSTEAVQRDSLRSFARYWVRFWLCTWVELPAYAARKGRSREGATCAACALAYWAAIAGLVAACPVATLWALVLPFFVSTFALMFGNWSQHVFVDPHEPGNSYRSTYNCLACPDNRRTYNDGYHIIHHLNSRLHWSQLPQRFVDTLAAHDDNDGDAFGNYVVQYVLELGHTDTCAGVVAALRGSFCTLSLQKFSSNVVERCLKLGGMDPEREAIVRELVAPTSLARLLQVRAPVPFQGVGFFDVGVMAFTGQLEKLAGHIVPCGPKQGGRSREEWVALLRHRLRPAVRTRGGGGGAARGPRLQAAASGETAKGCAWGSNLQIPEHLRIARQFSTRQPAPSRPAQAAAILRSLPRLAERLRSPPPRNGDLHELYEKLGALLPLIQDSTAAPALLSNEAARGALLGVLAVTLRQPLPCSATGALGNGGGSVGNAAWELSCAYHGIAEAACNCCNKLLGRNLPALLAARKVSFALRLLRTQPLQCCARRLAAVGEALLSLERGGEGPQQGPQEQPRSAAASSSADRAQLARANRFQLPKDARIALKQSLLLIQGLTSVTDPDSEEADALLQAELAQLRQELAAALRDSCVLEHAARTLLLLFGSRLQHPDDNGGDCQRALALNGILDHILARLLSDELTAPATSEHVALAAALRGVLSGRCVQHAVLVLGVVALCAADGGPSYGLPGELLQRMPLIGLRQGPTGAVGGYNLRLVSGRQVLDFRALKSMVRVLGSGDRVAPPGRHGALALLLRVGRLAVASGRSHLAAGRESGAQAAAESAVRQERGSSASISAGASGSGSGNRDGSSGGSNGGGGGSSSSSSTISSTISSTKGSGSSGLRQAQAAPVPERQHPPSMPRLELVLDQDILQPLFSSALGVAMPLCFAAGPADRPQRAAARVECWRLYADYTRGVLPLRRYNPLPASPVRHLADPGQLMPGAPLPDSPPPSWEPALAGGWLPCLERLLRRGGEDPAGPELMLSTSVLCLKDKATVSDCPMAWRHLAVLLAYGEPRQAAALVATLGKLLRGADPARLADAALTGYAVPAAAALWTLIGTYRTGPAAPGMSVAGGHAQPGLPCDAPSVAGRQLALLLTYAMCEWLPPLALLAARVMQAAPEAPAEVSPGIRICLVRACCALAVACPGEVRAAAGASVLLELEPAAAPASICVSIREVAGWLLVTDHHAPAAVAWLSTYVCPACPDTCRVPAPNFVGTYSTLLSLAALDTDVIPRARSTYNCLACPDNRRTYNDGYHHLNSRLHWSQLPQRFVDTLAAHGHLPPCLPRLAERLRSRLPPHRIEDLHVLRERLNALLPLIEDTAASALLSNAAARGALLSVLAVALRQPLPCSATGAQGGSGGGGENARAELSWAYHSVAEAACDCCNRLMARTLPRLLAAKKVGFALRLLRTQPLQCCARRLAAVGKALLSLERGGEGLQEQSHRAAASSSAARARANRLQLPKDARSAIVLSLALIHGLIVASHFTSVEADALPQAELAQLRQGLAAALRDSCVLEHAARTLLLLLASCLQHPDGNGDDCQYVNVLHLILDHMLERLLSDELTAPATSEAVALAAALRGVLSGRCVQHAVLVLGVVALCAADGGPSYGLPGELLQHVPLIGLRQGPAGAVAGVDLRLASGRQVLDFRALRSMVRVLGSGDRVAPPGRRDARALLLRVGRLAVASGRLHLAAGRESGAQAAAESAVRQERGSSASISAGASGSGSGNLDGSSGSSSSGSSSRDRGGRGLRQEQATAALKRPHPPPAPRLELVLDQDDLQMLFSGALEAAMDLCFPAGPADRPHRVAARVECWRLYADYTRDVLPLQLWGFVSASPVRHLTDPGWLMPGAPLSDSPPPSWEPALAGGWLPCLERLLRRGDEDPESPVLILTFSALVLKERTDTVDCTLAWRHLAVLLAYGEPRQAAALVATLGKLLRGADPAGLADAALTGYAAPAAVALWTLMGTYTKSPTAPGMLEAGGQAQRGLPCDAPSVAGRQLALTLTYAVCEWLPPLALLAARAMQAAALRASSPPP</sequence>
<dbReference type="PANTHER" id="PTHR36459">
    <property type="entry name" value="ORF"/>
    <property type="match status" value="1"/>
</dbReference>
<dbReference type="Pfam" id="PF00487">
    <property type="entry name" value="FA_desaturase"/>
    <property type="match status" value="1"/>
</dbReference>
<dbReference type="InterPro" id="IPR016024">
    <property type="entry name" value="ARM-type_fold"/>
</dbReference>
<proteinExistence type="predicted"/>
<dbReference type="SMART" id="SM00025">
    <property type="entry name" value="Pumilio"/>
    <property type="match status" value="2"/>
</dbReference>